<name>A0A0F9K181_9ZZZZ</name>
<gene>
    <name evidence="10" type="ORF">LCGC14_1387050</name>
</gene>
<keyword evidence="5" id="KW-0479">Metal-binding</keyword>
<keyword evidence="6" id="KW-0249">Electron transport</keyword>
<dbReference type="EMBL" id="LAZR01008920">
    <property type="protein sequence ID" value="KKM75748.1"/>
    <property type="molecule type" value="Genomic_DNA"/>
</dbReference>
<keyword evidence="4" id="KW-0349">Heme</keyword>
<dbReference type="InterPro" id="IPR036909">
    <property type="entry name" value="Cyt_c-like_dom_sf"/>
</dbReference>
<proteinExistence type="predicted"/>
<dbReference type="PANTHER" id="PTHR11961">
    <property type="entry name" value="CYTOCHROME C"/>
    <property type="match status" value="1"/>
</dbReference>
<dbReference type="GO" id="GO:0009055">
    <property type="term" value="F:electron transfer activity"/>
    <property type="evidence" value="ECO:0007669"/>
    <property type="project" value="InterPro"/>
</dbReference>
<keyword evidence="8" id="KW-0472">Membrane</keyword>
<keyword evidence="7" id="KW-0408">Iron</keyword>
<dbReference type="AlphaFoldDB" id="A0A0F9K181"/>
<accession>A0A0F9K181</accession>
<evidence type="ECO:0000256" key="4">
    <source>
        <dbReference type="ARBA" id="ARBA00022617"/>
    </source>
</evidence>
<evidence type="ECO:0000256" key="7">
    <source>
        <dbReference type="ARBA" id="ARBA00023004"/>
    </source>
</evidence>
<dbReference type="GO" id="GO:0005886">
    <property type="term" value="C:plasma membrane"/>
    <property type="evidence" value="ECO:0007669"/>
    <property type="project" value="UniProtKB-SubCell"/>
</dbReference>
<dbReference type="Gene3D" id="1.10.760.10">
    <property type="entry name" value="Cytochrome c-like domain"/>
    <property type="match status" value="1"/>
</dbReference>
<keyword evidence="3" id="KW-1003">Cell membrane</keyword>
<protein>
    <recommendedName>
        <fullName evidence="9">Cytochrome c domain-containing protein</fullName>
    </recommendedName>
</protein>
<evidence type="ECO:0000256" key="8">
    <source>
        <dbReference type="ARBA" id="ARBA00023136"/>
    </source>
</evidence>
<dbReference type="InterPro" id="IPR009056">
    <property type="entry name" value="Cyt_c-like_dom"/>
</dbReference>
<evidence type="ECO:0000256" key="2">
    <source>
        <dbReference type="ARBA" id="ARBA00022448"/>
    </source>
</evidence>
<dbReference type="PRINTS" id="PR00604">
    <property type="entry name" value="CYTCHRMECIAB"/>
</dbReference>
<evidence type="ECO:0000256" key="1">
    <source>
        <dbReference type="ARBA" id="ARBA00004236"/>
    </source>
</evidence>
<dbReference type="PROSITE" id="PS51007">
    <property type="entry name" value="CYTC"/>
    <property type="match status" value="1"/>
</dbReference>
<comment type="caution">
    <text evidence="10">The sequence shown here is derived from an EMBL/GenBank/DDBJ whole genome shotgun (WGS) entry which is preliminary data.</text>
</comment>
<comment type="subcellular location">
    <subcellularLocation>
        <location evidence="1">Cell membrane</location>
    </subcellularLocation>
</comment>
<dbReference type="InterPro" id="IPR002327">
    <property type="entry name" value="Cyt_c_1A/1B"/>
</dbReference>
<dbReference type="GO" id="GO:0046872">
    <property type="term" value="F:metal ion binding"/>
    <property type="evidence" value="ECO:0007669"/>
    <property type="project" value="UniProtKB-KW"/>
</dbReference>
<keyword evidence="2" id="KW-0813">Transport</keyword>
<dbReference type="GO" id="GO:0020037">
    <property type="term" value="F:heme binding"/>
    <property type="evidence" value="ECO:0007669"/>
    <property type="project" value="InterPro"/>
</dbReference>
<dbReference type="SUPFAM" id="SSF46626">
    <property type="entry name" value="Cytochrome c"/>
    <property type="match status" value="1"/>
</dbReference>
<evidence type="ECO:0000259" key="9">
    <source>
        <dbReference type="PROSITE" id="PS51007"/>
    </source>
</evidence>
<evidence type="ECO:0000256" key="5">
    <source>
        <dbReference type="ARBA" id="ARBA00022723"/>
    </source>
</evidence>
<feature type="domain" description="Cytochrome c" evidence="9">
    <location>
        <begin position="41"/>
        <end position="144"/>
    </location>
</feature>
<sequence>MNRYVFTAALGAALAFGGTAFAESHAMSDEDKAAMMESITGDAEAGEKVFRKCAACHAVGEDAKNKVGPHLNGVVGRMAGAVEDFDYSDALQEKAGEGLVWMPEELDAFLAKPRDYLPGTKMSFAGIRKEDQRADVIAYLAQYQEDGTMTEDMK</sequence>
<dbReference type="FunFam" id="1.10.760.10:FF:000026">
    <property type="entry name" value="Cytochrome C, membrane-bound"/>
    <property type="match status" value="1"/>
</dbReference>
<dbReference type="Pfam" id="PF00034">
    <property type="entry name" value="Cytochrom_C"/>
    <property type="match status" value="1"/>
</dbReference>
<evidence type="ECO:0000256" key="6">
    <source>
        <dbReference type="ARBA" id="ARBA00022982"/>
    </source>
</evidence>
<reference evidence="10" key="1">
    <citation type="journal article" date="2015" name="Nature">
        <title>Complex archaea that bridge the gap between prokaryotes and eukaryotes.</title>
        <authorList>
            <person name="Spang A."/>
            <person name="Saw J.H."/>
            <person name="Jorgensen S.L."/>
            <person name="Zaremba-Niedzwiedzka K."/>
            <person name="Martijn J."/>
            <person name="Lind A.E."/>
            <person name="van Eijk R."/>
            <person name="Schleper C."/>
            <person name="Guy L."/>
            <person name="Ettema T.J."/>
        </authorList>
    </citation>
    <scope>NUCLEOTIDE SEQUENCE</scope>
</reference>
<organism evidence="10">
    <name type="scientific">marine sediment metagenome</name>
    <dbReference type="NCBI Taxonomy" id="412755"/>
    <lineage>
        <taxon>unclassified sequences</taxon>
        <taxon>metagenomes</taxon>
        <taxon>ecological metagenomes</taxon>
    </lineage>
</organism>
<evidence type="ECO:0000313" key="10">
    <source>
        <dbReference type="EMBL" id="KKM75748.1"/>
    </source>
</evidence>
<evidence type="ECO:0000256" key="3">
    <source>
        <dbReference type="ARBA" id="ARBA00022475"/>
    </source>
</evidence>